<feature type="coiled-coil region" evidence="10">
    <location>
        <begin position="1470"/>
        <end position="1511"/>
    </location>
</feature>
<dbReference type="SUPFAM" id="SSF50978">
    <property type="entry name" value="WD40 repeat-like"/>
    <property type="match status" value="1"/>
</dbReference>
<feature type="coiled-coil region" evidence="10">
    <location>
        <begin position="1174"/>
        <end position="1201"/>
    </location>
</feature>
<dbReference type="FunCoup" id="A0A5N4AXD5">
    <property type="interactions" value="18"/>
</dbReference>
<comment type="subcellular location">
    <subcellularLocation>
        <location evidence="1">Cytoplasm</location>
        <location evidence="1">Cytoskeleton</location>
        <location evidence="1">Cilium axoneme</location>
    </subcellularLocation>
</comment>
<protein>
    <recommendedName>
        <fullName evidence="9">Cilia- and flagella-associated protein 43</fullName>
    </recommendedName>
</protein>
<keyword evidence="7" id="KW-0966">Cell projection</keyword>
<sequence>MFEVSLSRSKTEWVKFGKIKKICFVGKDYICIGSGCYMEFLNVLTGEKFFYHASEKEVGEGISVFTGHRTLPIFAFAEKCRNPILRVQKCSEFIEICQLDKQSSEDYLQLSFTEGDFLVSLNGDPAFSVIVWNWRMGTKVISVATDIFGRFQLLRCNLGSPILFSQLQTGRKKVNLWEMYCCGKMYALQPHRLNCPDDCGVFSDFLWTYEGALLVLDVNGHVYNAENDYSLKRIIEWSDPGSTVTSFAWYKAGIMIAGPNGTLKHFKKCGSWECACSLTPPTPLKKIVSNYKDLLVGISETGELMYYNNSEDRFKFILPYESRFNDVCLIYPNGDHIVTLQHNREITSWEVLTGEMKDMMVLTQKALAIKENPEYPYIGVGYSNGVLELFSLYDPSNITSMTKFNLSKNPLNSIYFTELSKLIVAADTISGEFFILEEIPGTKMRIIYTLETNRQICDYILIASRTCLRLFTIYVTSDLYIAGDKIARYCIIRDKPDVDLKVYDLESNSQMYSKLYATRKPNRDRVFYAIPITTKKIHEISTKRADNLARLTDSIETLHQMKKIALHIDQHHVVSCAYDGLVIIRTVDFKEVKAIIMPHYRNYGGVAKAYVDPLGKCVISLGRDNTLTCISLTDIEVNQTKQEVLHELHTRLEAMFARPTYGLAPTGELEGKTWFEVEKINKEIRERIACAQERHDILLEFTKIQYEIKELLTKNLEGPENERLDIQEFNLDIALKQEKTLQSQEECKRTKQYLEALIVAQDNVSKWIKQFCWNPMKVQGQDLGAIFEEFIVENYVLLDHDVGFTTNTLEVVTELRNLEQNMSKGDSLEPWVPKTVSQLNLQLEQAPKLSKAERGVNLLEVLEEEENINEDLIDEDTETAFKGSVCHSYIKLHEGHYSQMQVQSFLQTYISRMHSLVEIKKVKEYFNKVFNDMMNTKTREMGLITERNARLRHIISEINYFSVDQIDIVVVDPPWRPNEFPERILTVDDSEIFTTPYISPSTQAILDAKAAEAERIRLLLLADDFRERALMAMMNGVLEVRWEDELRKDVPLPKCMIDKAPETFNEDDLRAVRDYEEAVKFLNSERERYKKLLNAEYAKIGGIVRDSVKKFNKKLADCYLTKLLVDSGIKQENLRISRQQLKNHERVMLNKSELHIVQNLKNNHEESVRLHDKISSFQEVLKELKLQLENLQVKDKLLEKGFKKDFADASSVVQEQCAKLYKRRPKVSIRIIPTVALTLEAARTLMSQEKTILLTSECLEFLKSADLLDQYVNVPPAVDEHYYAIVCRHRRMKIEMELKARALQLDIQDAEYTISQSQKRLHQLKEDSQQLVLHLEEVRNKRMELFHNIEIQLVLKQGLVEIPLSGSITDFDNAVLVNRKDIETINRIILKGGNKKIKAMKETMNFRRNIIAMEWEHRRLQMKIADLKTNYQEVEGIKVTKDIQNYLKFKARGYSLERGLSFEDEIDMQKAAFEKIIQEKKDKVNELQQSINNVKKENRKLDDEIAAVNVDVCEYQLEKDYEMEEREKNIIKIRMKTLVKRSLLVKQIQKNHSDILMLQTELELLRLKTYPTLSYTILTD</sequence>
<dbReference type="InParanoid" id="A0A5N4AXD5"/>
<dbReference type="GO" id="GO:0005930">
    <property type="term" value="C:axoneme"/>
    <property type="evidence" value="ECO:0007669"/>
    <property type="project" value="UniProtKB-SubCell"/>
</dbReference>
<evidence type="ECO:0000256" key="9">
    <source>
        <dbReference type="ARBA" id="ARBA00023662"/>
    </source>
</evidence>
<keyword evidence="3" id="KW-0853">WD repeat</keyword>
<keyword evidence="6" id="KW-0206">Cytoskeleton</keyword>
<dbReference type="PANTHER" id="PTHR14885">
    <property type="entry name" value="CILIA- AND FLAGELLA-ASSOCIATED PROTEIN 43-RELATED"/>
    <property type="match status" value="1"/>
</dbReference>
<keyword evidence="5 10" id="KW-0175">Coiled coil</keyword>
<evidence type="ECO:0000256" key="3">
    <source>
        <dbReference type="ARBA" id="ARBA00022574"/>
    </source>
</evidence>
<dbReference type="EMBL" id="VVIM01000002">
    <property type="protein sequence ID" value="KAB0801918.1"/>
    <property type="molecule type" value="Genomic_DNA"/>
</dbReference>
<dbReference type="PANTHER" id="PTHR14885:SF1">
    <property type="entry name" value="CILIA- AND FLAGELLA-ASSOCIATED PROTEIN 43"/>
    <property type="match status" value="1"/>
</dbReference>
<evidence type="ECO:0000256" key="7">
    <source>
        <dbReference type="ARBA" id="ARBA00023273"/>
    </source>
</evidence>
<evidence type="ECO:0000256" key="4">
    <source>
        <dbReference type="ARBA" id="ARBA00022737"/>
    </source>
</evidence>
<dbReference type="Proteomes" id="UP000327044">
    <property type="component" value="Unassembled WGS sequence"/>
</dbReference>
<dbReference type="GO" id="GO:0003341">
    <property type="term" value="P:cilium movement"/>
    <property type="evidence" value="ECO:0007669"/>
    <property type="project" value="UniProtKB-ARBA"/>
</dbReference>
<proteinExistence type="inferred from homology"/>
<evidence type="ECO:0000256" key="10">
    <source>
        <dbReference type="SAM" id="Coils"/>
    </source>
</evidence>
<reference evidence="11 12" key="1">
    <citation type="journal article" date="2018" name="Elife">
        <title>Firefly genomes illuminate parallel origins of bioluminescence in beetles.</title>
        <authorList>
            <person name="Fallon T.R."/>
            <person name="Lower S.E."/>
            <person name="Chang C.H."/>
            <person name="Bessho-Uehara M."/>
            <person name="Martin G.J."/>
            <person name="Bewick A.J."/>
            <person name="Behringer M."/>
            <person name="Debat H.J."/>
            <person name="Wong I."/>
            <person name="Day J.C."/>
            <person name="Suvorov A."/>
            <person name="Silva C.J."/>
            <person name="Stanger-Hall K.F."/>
            <person name="Hall D.W."/>
            <person name="Schmitz R.J."/>
            <person name="Nelson D.R."/>
            <person name="Lewis S.M."/>
            <person name="Shigenobu S."/>
            <person name="Bybee S.M."/>
            <person name="Larracuente A.M."/>
            <person name="Oba Y."/>
            <person name="Weng J.K."/>
        </authorList>
    </citation>
    <scope>NUCLEOTIDE SEQUENCE [LARGE SCALE GENOMIC DNA]</scope>
    <source>
        <strain evidence="11">1611_PpyrPB1</strain>
        <tissue evidence="11">Whole body</tissue>
    </source>
</reference>
<dbReference type="InterPro" id="IPR036322">
    <property type="entry name" value="WD40_repeat_dom_sf"/>
</dbReference>
<dbReference type="InterPro" id="IPR015943">
    <property type="entry name" value="WD40/YVTN_repeat-like_dom_sf"/>
</dbReference>
<gene>
    <name evidence="11" type="ORF">PPYR_04104</name>
</gene>
<organism evidence="11 12">
    <name type="scientific">Photinus pyralis</name>
    <name type="common">Common eastern firefly</name>
    <name type="synonym">Lampyris pyralis</name>
    <dbReference type="NCBI Taxonomy" id="7054"/>
    <lineage>
        <taxon>Eukaryota</taxon>
        <taxon>Metazoa</taxon>
        <taxon>Ecdysozoa</taxon>
        <taxon>Arthropoda</taxon>
        <taxon>Hexapoda</taxon>
        <taxon>Insecta</taxon>
        <taxon>Pterygota</taxon>
        <taxon>Neoptera</taxon>
        <taxon>Endopterygota</taxon>
        <taxon>Coleoptera</taxon>
        <taxon>Polyphaga</taxon>
        <taxon>Elateriformia</taxon>
        <taxon>Elateroidea</taxon>
        <taxon>Lampyridae</taxon>
        <taxon>Lampyrinae</taxon>
        <taxon>Photinus</taxon>
    </lineage>
</organism>
<keyword evidence="4" id="KW-0677">Repeat</keyword>
<dbReference type="OrthoDB" id="535167at2759"/>
<dbReference type="Pfam" id="PF25828">
    <property type="entry name" value="CC_Cfap43"/>
    <property type="match status" value="1"/>
</dbReference>
<dbReference type="Gene3D" id="2.130.10.10">
    <property type="entry name" value="YVTN repeat-like/Quinoprotein amine dehydrogenase"/>
    <property type="match status" value="2"/>
</dbReference>
<evidence type="ECO:0000313" key="12">
    <source>
        <dbReference type="Proteomes" id="UP000327044"/>
    </source>
</evidence>
<keyword evidence="2" id="KW-0963">Cytoplasm</keyword>
<comment type="caution">
    <text evidence="11">The sequence shown here is derived from an EMBL/GenBank/DDBJ whole genome shotgun (WGS) entry which is preliminary data.</text>
</comment>
<comment type="similarity">
    <text evidence="8">Belongs to the CFAP43 family.</text>
</comment>
<evidence type="ECO:0000256" key="6">
    <source>
        <dbReference type="ARBA" id="ARBA00023212"/>
    </source>
</evidence>
<evidence type="ECO:0000313" key="11">
    <source>
        <dbReference type="EMBL" id="KAB0801918.1"/>
    </source>
</evidence>
<evidence type="ECO:0000256" key="1">
    <source>
        <dbReference type="ARBA" id="ARBA00004430"/>
    </source>
</evidence>
<name>A0A5N4AXD5_PHOPY</name>
<feature type="coiled-coil region" evidence="10">
    <location>
        <begin position="1307"/>
        <end position="1341"/>
    </location>
</feature>
<evidence type="ECO:0000256" key="2">
    <source>
        <dbReference type="ARBA" id="ARBA00022490"/>
    </source>
</evidence>
<accession>A0A5N4AXD5</accession>
<evidence type="ECO:0000256" key="5">
    <source>
        <dbReference type="ARBA" id="ARBA00023054"/>
    </source>
</evidence>
<evidence type="ECO:0000256" key="8">
    <source>
        <dbReference type="ARBA" id="ARBA00023605"/>
    </source>
</evidence>
<keyword evidence="12" id="KW-1185">Reference proteome</keyword>
<dbReference type="GO" id="GO:0060271">
    <property type="term" value="P:cilium assembly"/>
    <property type="evidence" value="ECO:0007669"/>
    <property type="project" value="TreeGrafter"/>
</dbReference>